<keyword evidence="1" id="KW-0812">Transmembrane</keyword>
<feature type="transmembrane region" description="Helical" evidence="1">
    <location>
        <begin position="178"/>
        <end position="200"/>
    </location>
</feature>
<gene>
    <name evidence="2" type="ORF">OW729_14440</name>
</gene>
<feature type="transmembrane region" description="Helical" evidence="1">
    <location>
        <begin position="301"/>
        <end position="321"/>
    </location>
</feature>
<feature type="transmembrane region" description="Helical" evidence="1">
    <location>
        <begin position="259"/>
        <end position="281"/>
    </location>
</feature>
<accession>A0ABT4DBY4</accession>
<proteinExistence type="predicted"/>
<comment type="caution">
    <text evidence="2">The sequence shown here is derived from an EMBL/GenBank/DDBJ whole genome shotgun (WGS) entry which is preliminary data.</text>
</comment>
<keyword evidence="1" id="KW-0472">Membrane</keyword>
<feature type="transmembrane region" description="Helical" evidence="1">
    <location>
        <begin position="20"/>
        <end position="42"/>
    </location>
</feature>
<evidence type="ECO:0000313" key="2">
    <source>
        <dbReference type="EMBL" id="MCY6959816.1"/>
    </source>
</evidence>
<evidence type="ECO:0000313" key="3">
    <source>
        <dbReference type="Proteomes" id="UP001144612"/>
    </source>
</evidence>
<dbReference type="PANTHER" id="PTHR37305:SF1">
    <property type="entry name" value="MEMBRANE PROTEIN"/>
    <property type="match status" value="1"/>
</dbReference>
<feature type="transmembrane region" description="Helical" evidence="1">
    <location>
        <begin position="116"/>
        <end position="137"/>
    </location>
</feature>
<evidence type="ECO:0000256" key="1">
    <source>
        <dbReference type="SAM" id="Phobius"/>
    </source>
</evidence>
<dbReference type="PANTHER" id="PTHR37305">
    <property type="entry name" value="INTEGRAL MEMBRANE PROTEIN-RELATED"/>
    <property type="match status" value="1"/>
</dbReference>
<feature type="transmembrane region" description="Helical" evidence="1">
    <location>
        <begin position="153"/>
        <end position="171"/>
    </location>
</feature>
<keyword evidence="3" id="KW-1185">Reference proteome</keyword>
<reference evidence="2" key="1">
    <citation type="submission" date="2022-12" db="EMBL/GenBank/DDBJ databases">
        <title>Clostridium sp. nov., isolated from industrial wastewater.</title>
        <authorList>
            <person name="Jiayan W."/>
        </authorList>
    </citation>
    <scope>NUCLEOTIDE SEQUENCE</scope>
    <source>
        <strain evidence="2">ZC22-4</strain>
    </source>
</reference>
<dbReference type="Pfam" id="PF12679">
    <property type="entry name" value="ABC2_membrane_2"/>
    <property type="match status" value="1"/>
</dbReference>
<dbReference type="Proteomes" id="UP001144612">
    <property type="component" value="Unassembled WGS sequence"/>
</dbReference>
<keyword evidence="1" id="KW-1133">Transmembrane helix</keyword>
<sequence length="353" mass="41608">MKKLYNNALFYKDWRTSKWISIIMTINLFYFKTMEAFTLISLQKYRMAIDEKFVPNKMWFNGYLIGHNKDGYMISLILVALLTVLLFKGEKQNSTFELLYSMPFKRKEMILSKIKVGFLSIIIPFLVNFIIMTLFYIKNKAYIGSNYSDIPKFYFINLLMCLLFFIFLVFIQTIVGQYLIATITAPIILITPYVLVKYLLELVESTLRYSIYPKLWKLTNFYPNLNIYDIANYQNIPMDKVFKNGEWTYSNYKYGYESFGVKILVMIFLIMVFSLLSVIIYNRLKVEKINQLIIFKPAEKIFNLGVAIWCGIVVSVIFGDVYTGNRLRIYITLFLGAAIGYYISKLMIKLFSR</sequence>
<feature type="transmembrane region" description="Helical" evidence="1">
    <location>
        <begin position="327"/>
        <end position="344"/>
    </location>
</feature>
<dbReference type="RefSeq" id="WP_268062253.1">
    <property type="nucleotide sequence ID" value="NZ_JAPQFJ010000016.1"/>
</dbReference>
<dbReference type="EMBL" id="JAPQFJ010000016">
    <property type="protein sequence ID" value="MCY6959816.1"/>
    <property type="molecule type" value="Genomic_DNA"/>
</dbReference>
<protein>
    <submittedName>
        <fullName evidence="2">ABC transporter permease subunit</fullName>
    </submittedName>
</protein>
<feature type="transmembrane region" description="Helical" evidence="1">
    <location>
        <begin position="71"/>
        <end position="87"/>
    </location>
</feature>
<organism evidence="2 3">
    <name type="scientific">Clostridium brassicae</name>
    <dbReference type="NCBI Taxonomy" id="2999072"/>
    <lineage>
        <taxon>Bacteria</taxon>
        <taxon>Bacillati</taxon>
        <taxon>Bacillota</taxon>
        <taxon>Clostridia</taxon>
        <taxon>Eubacteriales</taxon>
        <taxon>Clostridiaceae</taxon>
        <taxon>Clostridium</taxon>
    </lineage>
</organism>
<name>A0ABT4DBY4_9CLOT</name>